<dbReference type="PANTHER" id="PTHR21646:SF39">
    <property type="entry name" value="UBIQUITIN CARBOXYL-TERMINAL HYDROLASE 16"/>
    <property type="match status" value="1"/>
</dbReference>
<dbReference type="PANTHER" id="PTHR21646">
    <property type="entry name" value="UBIQUITIN CARBOXYL-TERMINAL HYDROLASE"/>
    <property type="match status" value="1"/>
</dbReference>
<name>A0AAE0GHW1_9CHLO</name>
<dbReference type="InterPro" id="IPR001394">
    <property type="entry name" value="Peptidase_C19_UCH"/>
</dbReference>
<dbReference type="Proteomes" id="UP001190700">
    <property type="component" value="Unassembled WGS sequence"/>
</dbReference>
<dbReference type="Gene3D" id="3.90.70.10">
    <property type="entry name" value="Cysteine proteinases"/>
    <property type="match status" value="1"/>
</dbReference>
<feature type="region of interest" description="Disordered" evidence="2">
    <location>
        <begin position="1"/>
        <end position="31"/>
    </location>
</feature>
<comment type="caution">
    <text evidence="4">The sequence shown here is derived from an EMBL/GenBank/DDBJ whole genome shotgun (WGS) entry which is preliminary data.</text>
</comment>
<dbReference type="GO" id="GO:0006508">
    <property type="term" value="P:proteolysis"/>
    <property type="evidence" value="ECO:0007669"/>
    <property type="project" value="UniProtKB-KW"/>
</dbReference>
<feature type="compositionally biased region" description="Basic residues" evidence="2">
    <location>
        <begin position="263"/>
        <end position="279"/>
    </location>
</feature>
<dbReference type="PROSITE" id="PS50235">
    <property type="entry name" value="USP_3"/>
    <property type="match status" value="1"/>
</dbReference>
<accession>A0AAE0GHW1</accession>
<dbReference type="InterPro" id="IPR018200">
    <property type="entry name" value="USP_CS"/>
</dbReference>
<evidence type="ECO:0000256" key="2">
    <source>
        <dbReference type="SAM" id="MobiDB-lite"/>
    </source>
</evidence>
<sequence length="461" mass="49279">MPKGKSKKARARAVMPDKKPARRKQDEAEKHMGSEITYGTLPGLDNLGNTCFFNSVLQNLAALDVLRKRYGSARSDEELDAEEGQIQTAFRSFLTEFTSWYGSVVPSSCKGKSFNPKQLFSAVCKRAPRFKSMQQQDSHELLRYFLDGLQMEENDFVKKLAEVNAASDPASGGRDPGLNTVDNYFCGELVWSITCTVCNSVSSVTEPFMDLSLPVPAPPEPSPPKTRQQKTRHADTMAVAMVPCATSYAPSDPNERYLSAKERKRLHKEARREAKRGKGKAGEDVGGEGGAEDQQEMPQASADVTCHAPPAAKAPAEAPADVICLPTPAEEVQAEAPADVICLPPPAEEVQAEAPADAICLPPPTVEASADAPAPAAEKVICVLAPSANALGVDVSLHVHDNEVISEGWLMFEEALAAGTLSDGAVVDTDDNAGTDDDDALSVIVADGGSPKYGIQDRLAQ</sequence>
<feature type="compositionally biased region" description="Basic residues" evidence="2">
    <location>
        <begin position="1"/>
        <end position="11"/>
    </location>
</feature>
<evidence type="ECO:0000256" key="1">
    <source>
        <dbReference type="ARBA" id="ARBA00009085"/>
    </source>
</evidence>
<feature type="domain" description="USP" evidence="3">
    <location>
        <begin position="42"/>
        <end position="439"/>
    </location>
</feature>
<dbReference type="InterPro" id="IPR038765">
    <property type="entry name" value="Papain-like_cys_pep_sf"/>
</dbReference>
<feature type="compositionally biased region" description="Basic and acidic residues" evidence="2">
    <location>
        <begin position="15"/>
        <end position="31"/>
    </location>
</feature>
<proteinExistence type="inferred from homology"/>
<feature type="region of interest" description="Disordered" evidence="2">
    <location>
        <begin position="212"/>
        <end position="234"/>
    </location>
</feature>
<feature type="compositionally biased region" description="Pro residues" evidence="2">
    <location>
        <begin position="215"/>
        <end position="224"/>
    </location>
</feature>
<dbReference type="EMBL" id="LGRX02005528">
    <property type="protein sequence ID" value="KAK3278307.1"/>
    <property type="molecule type" value="Genomic_DNA"/>
</dbReference>
<evidence type="ECO:0000259" key="3">
    <source>
        <dbReference type="PROSITE" id="PS50235"/>
    </source>
</evidence>
<keyword evidence="4" id="KW-0378">Hydrolase</keyword>
<evidence type="ECO:0000313" key="5">
    <source>
        <dbReference type="Proteomes" id="UP001190700"/>
    </source>
</evidence>
<protein>
    <submittedName>
        <fullName evidence="4">Ubiquitin-specific protease ubp2, variant 3</fullName>
    </submittedName>
</protein>
<keyword evidence="5" id="KW-1185">Reference proteome</keyword>
<dbReference type="Pfam" id="PF00443">
    <property type="entry name" value="UCH"/>
    <property type="match status" value="1"/>
</dbReference>
<dbReference type="PROSITE" id="PS00972">
    <property type="entry name" value="USP_1"/>
    <property type="match status" value="1"/>
</dbReference>
<reference evidence="4 5" key="1">
    <citation type="journal article" date="2015" name="Genome Biol. Evol.">
        <title>Comparative Genomics of a Bacterivorous Green Alga Reveals Evolutionary Causalities and Consequences of Phago-Mixotrophic Mode of Nutrition.</title>
        <authorList>
            <person name="Burns J.A."/>
            <person name="Paasch A."/>
            <person name="Narechania A."/>
            <person name="Kim E."/>
        </authorList>
    </citation>
    <scope>NUCLEOTIDE SEQUENCE [LARGE SCALE GENOMIC DNA]</scope>
    <source>
        <strain evidence="4 5">PLY_AMNH</strain>
    </source>
</reference>
<organism evidence="4 5">
    <name type="scientific">Cymbomonas tetramitiformis</name>
    <dbReference type="NCBI Taxonomy" id="36881"/>
    <lineage>
        <taxon>Eukaryota</taxon>
        <taxon>Viridiplantae</taxon>
        <taxon>Chlorophyta</taxon>
        <taxon>Pyramimonadophyceae</taxon>
        <taxon>Pyramimonadales</taxon>
        <taxon>Pyramimonadaceae</taxon>
        <taxon>Cymbomonas</taxon>
    </lineage>
</organism>
<feature type="region of interest" description="Disordered" evidence="2">
    <location>
        <begin position="263"/>
        <end position="303"/>
    </location>
</feature>
<evidence type="ECO:0000313" key="4">
    <source>
        <dbReference type="EMBL" id="KAK3278307.1"/>
    </source>
</evidence>
<gene>
    <name evidence="4" type="ORF">CYMTET_13750</name>
</gene>
<dbReference type="InterPro" id="IPR028889">
    <property type="entry name" value="USP"/>
</dbReference>
<comment type="similarity">
    <text evidence="1">Belongs to the peptidase C19 family.</text>
</comment>
<keyword evidence="4" id="KW-0645">Protease</keyword>
<dbReference type="SUPFAM" id="SSF54001">
    <property type="entry name" value="Cysteine proteinases"/>
    <property type="match status" value="1"/>
</dbReference>
<dbReference type="GO" id="GO:0004843">
    <property type="term" value="F:cysteine-type deubiquitinase activity"/>
    <property type="evidence" value="ECO:0007669"/>
    <property type="project" value="InterPro"/>
</dbReference>
<dbReference type="AlphaFoldDB" id="A0AAE0GHW1"/>
<dbReference type="GO" id="GO:0016579">
    <property type="term" value="P:protein deubiquitination"/>
    <property type="evidence" value="ECO:0007669"/>
    <property type="project" value="InterPro"/>
</dbReference>
<dbReference type="InterPro" id="IPR050185">
    <property type="entry name" value="Ub_carboxyl-term_hydrolase"/>
</dbReference>